<proteinExistence type="predicted"/>
<evidence type="ECO:0000313" key="2">
    <source>
        <dbReference type="EMBL" id="RJE19043.1"/>
    </source>
</evidence>
<organism evidence="2 3">
    <name type="scientific">Aspergillus sclerotialis</name>
    <dbReference type="NCBI Taxonomy" id="2070753"/>
    <lineage>
        <taxon>Eukaryota</taxon>
        <taxon>Fungi</taxon>
        <taxon>Dikarya</taxon>
        <taxon>Ascomycota</taxon>
        <taxon>Pezizomycotina</taxon>
        <taxon>Eurotiomycetes</taxon>
        <taxon>Eurotiomycetidae</taxon>
        <taxon>Eurotiales</taxon>
        <taxon>Aspergillaceae</taxon>
        <taxon>Aspergillus</taxon>
        <taxon>Aspergillus subgen. Polypaecilum</taxon>
    </lineage>
</organism>
<comment type="caution">
    <text evidence="2">The sequence shown here is derived from an EMBL/GenBank/DDBJ whole genome shotgun (WGS) entry which is preliminary data.</text>
</comment>
<gene>
    <name evidence="2" type="ORF">PHISCL_08626</name>
</gene>
<accession>A0A3A2Z9Y5</accession>
<reference evidence="3" key="1">
    <citation type="submission" date="2017-02" db="EMBL/GenBank/DDBJ databases">
        <authorList>
            <person name="Tafer H."/>
            <person name="Lopandic K."/>
        </authorList>
    </citation>
    <scope>NUCLEOTIDE SEQUENCE [LARGE SCALE GENOMIC DNA]</scope>
    <source>
        <strain evidence="3">CBS 366.77</strain>
    </source>
</reference>
<evidence type="ECO:0000313" key="3">
    <source>
        <dbReference type="Proteomes" id="UP000266188"/>
    </source>
</evidence>
<dbReference type="STRING" id="2070753.A0A3A2Z9Y5"/>
<dbReference type="EMBL" id="MVGC01000458">
    <property type="protein sequence ID" value="RJE19043.1"/>
    <property type="molecule type" value="Genomic_DNA"/>
</dbReference>
<feature type="region of interest" description="Disordered" evidence="1">
    <location>
        <begin position="1"/>
        <end position="20"/>
    </location>
</feature>
<name>A0A3A2Z9Y5_9EURO</name>
<feature type="region of interest" description="Disordered" evidence="1">
    <location>
        <begin position="62"/>
        <end position="102"/>
    </location>
</feature>
<sequence>MASFTDKERESFVSNSAFSCGRPEVTERPIEIGDDITLGSASNPIVIPEDWYNEIDRASSVADTEIATPEPSKTVIDESFPNSDEDEAIGSPSIHAPTRSPCEDLKCPRLSARLSSPANSFHLDENALTESASGVRYSGLEPVRREDVVKGQAATLQGNASCRMAELSRN</sequence>
<protein>
    <submittedName>
        <fullName evidence="2">Uncharacterized protein</fullName>
    </submittedName>
</protein>
<keyword evidence="3" id="KW-1185">Reference proteome</keyword>
<dbReference type="AlphaFoldDB" id="A0A3A2Z9Y5"/>
<dbReference type="Proteomes" id="UP000266188">
    <property type="component" value="Unassembled WGS sequence"/>
</dbReference>
<evidence type="ECO:0000256" key="1">
    <source>
        <dbReference type="SAM" id="MobiDB-lite"/>
    </source>
</evidence>
<feature type="compositionally biased region" description="Basic and acidic residues" evidence="1">
    <location>
        <begin position="1"/>
        <end position="11"/>
    </location>
</feature>